<dbReference type="EMBL" id="LOSJ02000002">
    <property type="protein sequence ID" value="PNM55862.1"/>
    <property type="molecule type" value="Genomic_DNA"/>
</dbReference>
<dbReference type="InterPro" id="IPR016909">
    <property type="entry name" value="rRNA_lsu_MeTfrase_F"/>
</dbReference>
<comment type="function">
    <text evidence="6">Specifically methylates the adenine in position 1618 of 23S rRNA.</text>
</comment>
<keyword evidence="4 6" id="KW-0808">Transferase</keyword>
<dbReference type="Proteomes" id="UP000053748">
    <property type="component" value="Unassembled WGS sequence"/>
</dbReference>
<dbReference type="GO" id="GO:0052907">
    <property type="term" value="F:23S rRNA (adenine(1618)-N(6))-methyltransferase activity"/>
    <property type="evidence" value="ECO:0007669"/>
    <property type="project" value="UniProtKB-EC"/>
</dbReference>
<evidence type="ECO:0000256" key="5">
    <source>
        <dbReference type="ARBA" id="ARBA00022691"/>
    </source>
</evidence>
<dbReference type="NCBIfam" id="NF008725">
    <property type="entry name" value="PRK11727.1"/>
    <property type="match status" value="1"/>
</dbReference>
<dbReference type="PANTHER" id="PTHR13393:SF0">
    <property type="entry name" value="RNA N6-ADENOSINE-METHYLTRANSFERASE METTL16"/>
    <property type="match status" value="1"/>
</dbReference>
<feature type="region of interest" description="Disordered" evidence="7">
    <location>
        <begin position="1"/>
        <end position="34"/>
    </location>
</feature>
<proteinExistence type="inferred from homology"/>
<organism evidence="8 9">
    <name type="scientific">Vibrio mimicus</name>
    <dbReference type="NCBI Taxonomy" id="674"/>
    <lineage>
        <taxon>Bacteria</taxon>
        <taxon>Pseudomonadati</taxon>
        <taxon>Pseudomonadota</taxon>
        <taxon>Gammaproteobacteria</taxon>
        <taxon>Vibrionales</taxon>
        <taxon>Vibrionaceae</taxon>
        <taxon>Vibrio</taxon>
    </lineage>
</organism>
<dbReference type="Pfam" id="PF05971">
    <property type="entry name" value="Methyltransf_10"/>
    <property type="match status" value="1"/>
</dbReference>
<evidence type="ECO:0000313" key="8">
    <source>
        <dbReference type="EMBL" id="PNM55862.1"/>
    </source>
</evidence>
<dbReference type="RefSeq" id="WP_001060711.1">
    <property type="nucleotide sequence ID" value="NZ_CAWMSS010000001.1"/>
</dbReference>
<dbReference type="Gene3D" id="3.40.50.150">
    <property type="entry name" value="Vaccinia Virus protein VP39"/>
    <property type="match status" value="1"/>
</dbReference>
<dbReference type="OrthoDB" id="1115728at2"/>
<dbReference type="InterPro" id="IPR029063">
    <property type="entry name" value="SAM-dependent_MTases_sf"/>
</dbReference>
<keyword evidence="9" id="KW-1185">Reference proteome</keyword>
<dbReference type="InterPro" id="IPR010286">
    <property type="entry name" value="METTL16/RlmF"/>
</dbReference>
<dbReference type="SUPFAM" id="SSF53335">
    <property type="entry name" value="S-adenosyl-L-methionine-dependent methyltransferases"/>
    <property type="match status" value="1"/>
</dbReference>
<gene>
    <name evidence="6" type="primary">rlmF</name>
    <name evidence="8" type="ORF">AL544_007135</name>
</gene>
<keyword evidence="3 6" id="KW-0489">Methyltransferase</keyword>
<comment type="subcellular location">
    <subcellularLocation>
        <location evidence="6">Cytoplasm</location>
    </subcellularLocation>
</comment>
<evidence type="ECO:0000256" key="2">
    <source>
        <dbReference type="ARBA" id="ARBA00022552"/>
    </source>
</evidence>
<comment type="caution">
    <text evidence="8">The sequence shown here is derived from an EMBL/GenBank/DDBJ whole genome shotgun (WGS) entry which is preliminary data.</text>
</comment>
<dbReference type="STRING" id="674.VM_06890"/>
<dbReference type="GO" id="GO:0070475">
    <property type="term" value="P:rRNA base methylation"/>
    <property type="evidence" value="ECO:0007669"/>
    <property type="project" value="TreeGrafter"/>
</dbReference>
<dbReference type="GO" id="GO:0005737">
    <property type="term" value="C:cytoplasm"/>
    <property type="evidence" value="ECO:0007669"/>
    <property type="project" value="UniProtKB-SubCell"/>
</dbReference>
<keyword evidence="2 6" id="KW-0698">rRNA processing</keyword>
<dbReference type="AlphaFoldDB" id="A0A2J9UWG5"/>
<accession>A0A2J9UWG5</accession>
<comment type="similarity">
    <text evidence="6">Belongs to the methyltransferase superfamily. METTL16/RlmF family.</text>
</comment>
<protein>
    <recommendedName>
        <fullName evidence="6">Ribosomal RNA large subunit methyltransferase F</fullName>
        <ecNumber evidence="6">2.1.1.181</ecNumber>
    </recommendedName>
    <alternativeName>
        <fullName evidence="6">23S rRNA mA1618 methyltransferase</fullName>
    </alternativeName>
    <alternativeName>
        <fullName evidence="6">rRNA adenine N-6-methyltransferase</fullName>
    </alternativeName>
</protein>
<dbReference type="PANTHER" id="PTHR13393">
    <property type="entry name" value="SAM-DEPENDENT METHYLTRANSFERASE"/>
    <property type="match status" value="1"/>
</dbReference>
<evidence type="ECO:0000256" key="6">
    <source>
        <dbReference type="HAMAP-Rule" id="MF_01848"/>
    </source>
</evidence>
<evidence type="ECO:0000256" key="3">
    <source>
        <dbReference type="ARBA" id="ARBA00022603"/>
    </source>
</evidence>
<name>A0A2J9UWG5_VIBMI</name>
<dbReference type="HAMAP" id="MF_01848">
    <property type="entry name" value="23SrRNA_methyltr_F"/>
    <property type="match status" value="1"/>
</dbReference>
<keyword evidence="5 6" id="KW-0949">S-adenosyl-L-methionine</keyword>
<dbReference type="EC" id="2.1.1.181" evidence="6"/>
<evidence type="ECO:0000256" key="4">
    <source>
        <dbReference type="ARBA" id="ARBA00022679"/>
    </source>
</evidence>
<dbReference type="FunFam" id="3.40.50.150:FF:000045">
    <property type="entry name" value="Ribosomal RNA large subunit methyltransferase F"/>
    <property type="match status" value="1"/>
</dbReference>
<evidence type="ECO:0000256" key="7">
    <source>
        <dbReference type="SAM" id="MobiDB-lite"/>
    </source>
</evidence>
<dbReference type="PIRSF" id="PIRSF029038">
    <property type="entry name" value="Mtase_YbiN_prd"/>
    <property type="match status" value="1"/>
</dbReference>
<reference evidence="8" key="1">
    <citation type="submission" date="2017-12" db="EMBL/GenBank/DDBJ databases">
        <title>FDA dAtabase for Regulatory Grade micrObial Sequences (FDA-ARGOS): Supporting development and validation of Infectious Disease Dx tests.</title>
        <authorList>
            <person name="Hoffmann M."/>
            <person name="Allard M."/>
            <person name="Evans P."/>
            <person name="Brown E."/>
            <person name="Tallon L.J."/>
            <person name="Sadzewicz L."/>
            <person name="Sengamalay N."/>
            <person name="Ott S."/>
            <person name="Godinez A."/>
            <person name="Nagaraj S."/>
            <person name="Vavikolanu K."/>
            <person name="Aluvathingal J."/>
            <person name="Nadendla S."/>
            <person name="Hobson J."/>
            <person name="Sichtig H."/>
        </authorList>
    </citation>
    <scope>NUCLEOTIDE SEQUENCE [LARGE SCALE GENOMIC DNA]</scope>
    <source>
        <strain evidence="8">FDAARGOS_113</strain>
    </source>
</reference>
<comment type="catalytic activity">
    <reaction evidence="6">
        <text>adenosine(1618) in 23S rRNA + S-adenosyl-L-methionine = N(6)-methyladenosine(1618) in 23S rRNA + S-adenosyl-L-homocysteine + H(+)</text>
        <dbReference type="Rhea" id="RHEA:16497"/>
        <dbReference type="Rhea" id="RHEA-COMP:10229"/>
        <dbReference type="Rhea" id="RHEA-COMP:10231"/>
        <dbReference type="ChEBI" id="CHEBI:15378"/>
        <dbReference type="ChEBI" id="CHEBI:57856"/>
        <dbReference type="ChEBI" id="CHEBI:59789"/>
        <dbReference type="ChEBI" id="CHEBI:74411"/>
        <dbReference type="ChEBI" id="CHEBI:74449"/>
        <dbReference type="EC" id="2.1.1.181"/>
    </reaction>
</comment>
<keyword evidence="1 6" id="KW-0963">Cytoplasm</keyword>
<evidence type="ECO:0000256" key="1">
    <source>
        <dbReference type="ARBA" id="ARBA00022490"/>
    </source>
</evidence>
<sequence>MNNKPKPKIGLKVAQNSKSLANKPQAKKPQIKRPQVNKMQDLEVAAVKSGLHPRNRHRGQYDFPALIKVVPELQSHVIKNPKGQSTINFADPIAVKLLNKALLALHYGVTYWDVPHGFLCPPIPGRADYIHRAADLLIKDCPDLAHSQVTALDIGVGANCIYPIVGATEYGWSWVGSDIDPVSIKQASLIVNSNPKLQGKIECRLQNDSQNIFKGVIGEGERYTLTTCNPPFHASLAEAQQGTLRKQNNLQANQRKKGRTTVRTSAQTAALNFGGQKAELWCPGGEAAFIGKMAVESQQFAQQVLWFTTLISKGDNVRGMKKQLEKLGAQSIQVIEMAQGQKISRFIAWSFQNAEQRKLWWQTK</sequence>
<evidence type="ECO:0000313" key="9">
    <source>
        <dbReference type="Proteomes" id="UP000053748"/>
    </source>
</evidence>